<organism evidence="1 2">
    <name type="scientific">Dorcoceras hygrometricum</name>
    <dbReference type="NCBI Taxonomy" id="472368"/>
    <lineage>
        <taxon>Eukaryota</taxon>
        <taxon>Viridiplantae</taxon>
        <taxon>Streptophyta</taxon>
        <taxon>Embryophyta</taxon>
        <taxon>Tracheophyta</taxon>
        <taxon>Spermatophyta</taxon>
        <taxon>Magnoliopsida</taxon>
        <taxon>eudicotyledons</taxon>
        <taxon>Gunneridae</taxon>
        <taxon>Pentapetalae</taxon>
        <taxon>asterids</taxon>
        <taxon>lamiids</taxon>
        <taxon>Lamiales</taxon>
        <taxon>Gesneriaceae</taxon>
        <taxon>Didymocarpoideae</taxon>
        <taxon>Trichosporeae</taxon>
        <taxon>Loxocarpinae</taxon>
        <taxon>Dorcoceras</taxon>
    </lineage>
</organism>
<dbReference type="Proteomes" id="UP000250235">
    <property type="component" value="Unassembled WGS sequence"/>
</dbReference>
<protein>
    <submittedName>
        <fullName evidence="1">Glutamate synthase</fullName>
    </submittedName>
</protein>
<sequence length="140" mass="14797">MAGRSSREVACCWTRRSCTLVAHQADAPCAMVADDARTGCTLDGAVPRTAARETSHDVEEGGAAVQRAVRGPCAARRRTIAHDGVRLRRACRGRMRGLAPCDFDGGAAVGRPPLRRVSGDVVTAGLISSRVWFGHFPGSP</sequence>
<name>A0A2Z7C2T1_9LAMI</name>
<evidence type="ECO:0000313" key="2">
    <source>
        <dbReference type="Proteomes" id="UP000250235"/>
    </source>
</evidence>
<dbReference type="AlphaFoldDB" id="A0A2Z7C2T1"/>
<reference evidence="1 2" key="1">
    <citation type="journal article" date="2015" name="Proc. Natl. Acad. Sci. U.S.A.">
        <title>The resurrection genome of Boea hygrometrica: A blueprint for survival of dehydration.</title>
        <authorList>
            <person name="Xiao L."/>
            <person name="Yang G."/>
            <person name="Zhang L."/>
            <person name="Yang X."/>
            <person name="Zhao S."/>
            <person name="Ji Z."/>
            <person name="Zhou Q."/>
            <person name="Hu M."/>
            <person name="Wang Y."/>
            <person name="Chen M."/>
            <person name="Xu Y."/>
            <person name="Jin H."/>
            <person name="Xiao X."/>
            <person name="Hu G."/>
            <person name="Bao F."/>
            <person name="Hu Y."/>
            <person name="Wan P."/>
            <person name="Li L."/>
            <person name="Deng X."/>
            <person name="Kuang T."/>
            <person name="Xiang C."/>
            <person name="Zhu J.K."/>
            <person name="Oliver M.J."/>
            <person name="He Y."/>
        </authorList>
    </citation>
    <scope>NUCLEOTIDE SEQUENCE [LARGE SCALE GENOMIC DNA]</scope>
    <source>
        <strain evidence="2">cv. XS01</strain>
    </source>
</reference>
<dbReference type="EMBL" id="KQ999667">
    <property type="protein sequence ID" value="KZV41225.1"/>
    <property type="molecule type" value="Genomic_DNA"/>
</dbReference>
<proteinExistence type="predicted"/>
<gene>
    <name evidence="1" type="ORF">F511_39639</name>
</gene>
<evidence type="ECO:0000313" key="1">
    <source>
        <dbReference type="EMBL" id="KZV41225.1"/>
    </source>
</evidence>
<accession>A0A2Z7C2T1</accession>
<keyword evidence="2" id="KW-1185">Reference proteome</keyword>